<proteinExistence type="evidence at transcript level"/>
<dbReference type="EMBL" id="AB047881">
    <property type="protein sequence ID" value="BAB12302.1"/>
    <property type="molecule type" value="mRNA"/>
</dbReference>
<sequence>MYYGYVRCYCLGKLGKGYREMLCNIFATSCESKVISKEKKFLREGKSIKYHKTR</sequence>
<protein>
    <submittedName>
        <fullName evidence="1">Uncharacterized protein</fullName>
    </submittedName>
</protein>
<evidence type="ECO:0000313" key="1">
    <source>
        <dbReference type="EMBL" id="BAB12302.1"/>
    </source>
</evidence>
<dbReference type="AlphaFoldDB" id="Q9GMQ3"/>
<organism evidence="1">
    <name type="scientific">Macaca fascicularis</name>
    <name type="common">Crab-eating macaque</name>
    <name type="synonym">Cynomolgus monkey</name>
    <dbReference type="NCBI Taxonomy" id="9541"/>
    <lineage>
        <taxon>Eukaryota</taxon>
        <taxon>Metazoa</taxon>
        <taxon>Chordata</taxon>
        <taxon>Craniata</taxon>
        <taxon>Vertebrata</taxon>
        <taxon>Euteleostomi</taxon>
        <taxon>Mammalia</taxon>
        <taxon>Eutheria</taxon>
        <taxon>Euarchontoglires</taxon>
        <taxon>Primates</taxon>
        <taxon>Haplorrhini</taxon>
        <taxon>Catarrhini</taxon>
        <taxon>Cercopithecidae</taxon>
        <taxon>Cercopithecinae</taxon>
        <taxon>Macaca</taxon>
    </lineage>
</organism>
<accession>Q9GMQ3</accession>
<name>Q9GMQ3_MACFA</name>
<reference evidence="1" key="1">
    <citation type="submission" date="2000-08" db="EMBL/GenBank/DDBJ databases">
        <title>Isolation of full-length cDNA clones from macaque brain cDNA libraries.</title>
        <authorList>
            <person name="Osada N."/>
            <person name="Hida M."/>
            <person name="Kusuda J."/>
            <person name="Tanuma R."/>
            <person name="Iseki K."/>
            <person name="Hirai M."/>
            <person name="Terao K."/>
            <person name="Suzuki Y."/>
            <person name="Sugano S."/>
            <person name="Hashimoto K."/>
        </authorList>
    </citation>
    <scope>NUCLEOTIDE SEQUENCE</scope>
    <source>
        <tissue evidence="1">Brain parietal lobe</tissue>
    </source>
</reference>